<dbReference type="Proteomes" id="UP000198975">
    <property type="component" value="Unassembled WGS sequence"/>
</dbReference>
<dbReference type="AlphaFoldDB" id="A0A1C4CLN0"/>
<reference evidence="4" key="1">
    <citation type="submission" date="2016-08" db="EMBL/GenBank/DDBJ databases">
        <authorList>
            <person name="Varghese N."/>
            <person name="Submissions Spin"/>
        </authorList>
    </citation>
    <scope>NUCLEOTIDE SEQUENCE [LARGE SCALE GENOMIC DNA]</scope>
    <source>
        <strain evidence="4">REICA_082</strain>
    </source>
</reference>
<dbReference type="InterPro" id="IPR007372">
    <property type="entry name" value="Lipid/polyisoprenoid-bd_YceI"/>
</dbReference>
<dbReference type="SMART" id="SM00867">
    <property type="entry name" value="YceI"/>
    <property type="match status" value="1"/>
</dbReference>
<dbReference type="PANTHER" id="PTHR34406:SF1">
    <property type="entry name" value="PROTEIN YCEI"/>
    <property type="match status" value="1"/>
</dbReference>
<evidence type="ECO:0000313" key="4">
    <source>
        <dbReference type="Proteomes" id="UP000198975"/>
    </source>
</evidence>
<evidence type="ECO:0000259" key="2">
    <source>
        <dbReference type="SMART" id="SM00867"/>
    </source>
</evidence>
<evidence type="ECO:0000256" key="1">
    <source>
        <dbReference type="SAM" id="SignalP"/>
    </source>
</evidence>
<feature type="signal peptide" evidence="1">
    <location>
        <begin position="1"/>
        <end position="21"/>
    </location>
</feature>
<dbReference type="PANTHER" id="PTHR34406">
    <property type="entry name" value="PROTEIN YCEI"/>
    <property type="match status" value="1"/>
</dbReference>
<dbReference type="SUPFAM" id="SSF101874">
    <property type="entry name" value="YceI-like"/>
    <property type="match status" value="1"/>
</dbReference>
<dbReference type="RefSeq" id="WP_088237818.1">
    <property type="nucleotide sequence ID" value="NZ_FMAY01000008.1"/>
</dbReference>
<feature type="chain" id="PRO_5008689980" evidence="1">
    <location>
        <begin position="22"/>
        <end position="192"/>
    </location>
</feature>
<keyword evidence="4" id="KW-1185">Reference proteome</keyword>
<keyword evidence="1" id="KW-0732">Signal</keyword>
<dbReference type="InterPro" id="IPR036761">
    <property type="entry name" value="TTHA0802/YceI-like_sf"/>
</dbReference>
<gene>
    <name evidence="3" type="ORF">GA0061071_10852</name>
</gene>
<protein>
    <submittedName>
        <fullName evidence="3">Polyisoprenoid-binding protein YceI</fullName>
    </submittedName>
</protein>
<evidence type="ECO:0000313" key="3">
    <source>
        <dbReference type="EMBL" id="SCC20000.1"/>
    </source>
</evidence>
<sequence length="192" mass="20755">MTRIMPVIALGFLITPFSLYASPASYSINTQKTTIALAWHAFGGTSEASLEKVTGNITLDTGNERGDRIDVTIPVDTLKASNTLLTYQMKSHLFFDAAHYPNIAFTSSRVVALGKGHFRVFGTLAVKNVTRPVILDASLKSQHGELSGAENIFLHASTAISRSAFNMDSFAALVDDTVTITIEIQARPHQAV</sequence>
<accession>A0A1C4CLN0</accession>
<organism evidence="3 4">
    <name type="scientific">Kosakonia oryzendophytica</name>
    <dbReference type="NCBI Taxonomy" id="1005665"/>
    <lineage>
        <taxon>Bacteria</taxon>
        <taxon>Pseudomonadati</taxon>
        <taxon>Pseudomonadota</taxon>
        <taxon>Gammaproteobacteria</taxon>
        <taxon>Enterobacterales</taxon>
        <taxon>Enterobacteriaceae</taxon>
        <taxon>Kosakonia</taxon>
    </lineage>
</organism>
<dbReference type="OrthoDB" id="9811006at2"/>
<proteinExistence type="predicted"/>
<dbReference type="EMBL" id="FMAY01000008">
    <property type="protein sequence ID" value="SCC20000.1"/>
    <property type="molecule type" value="Genomic_DNA"/>
</dbReference>
<feature type="domain" description="Lipid/polyisoprenoid-binding YceI-like" evidence="2">
    <location>
        <begin position="25"/>
        <end position="187"/>
    </location>
</feature>
<name>A0A1C4CLN0_9ENTR</name>
<dbReference type="Gene3D" id="2.40.128.110">
    <property type="entry name" value="Lipid/polyisoprenoid-binding, YceI-like"/>
    <property type="match status" value="1"/>
</dbReference>
<dbReference type="Pfam" id="PF04264">
    <property type="entry name" value="YceI"/>
    <property type="match status" value="1"/>
</dbReference>